<evidence type="ECO:0000256" key="3">
    <source>
        <dbReference type="ARBA" id="ARBA00022729"/>
    </source>
</evidence>
<dbReference type="Pfam" id="PF01817">
    <property type="entry name" value="CM_2"/>
    <property type="match status" value="1"/>
</dbReference>
<feature type="domain" description="Chorismate mutase" evidence="6">
    <location>
        <begin position="6"/>
        <end position="97"/>
    </location>
</feature>
<dbReference type="InterPro" id="IPR051331">
    <property type="entry name" value="Chorismate_mutase-related"/>
</dbReference>
<dbReference type="NCBIfam" id="TIGR01806">
    <property type="entry name" value="CM_mono2"/>
    <property type="match status" value="1"/>
</dbReference>
<dbReference type="AlphaFoldDB" id="A0A0C5VWT6"/>
<dbReference type="RefSeq" id="WP_044617349.1">
    <property type="nucleotide sequence ID" value="NZ_CP007142.1"/>
</dbReference>
<keyword evidence="8" id="KW-1185">Reference proteome</keyword>
<proteinExistence type="predicted"/>
<dbReference type="GO" id="GO:0004106">
    <property type="term" value="F:chorismate mutase activity"/>
    <property type="evidence" value="ECO:0007669"/>
    <property type="project" value="UniProtKB-EC"/>
</dbReference>
<dbReference type="PROSITE" id="PS51168">
    <property type="entry name" value="CHORISMATE_MUT_2"/>
    <property type="match status" value="1"/>
</dbReference>
<dbReference type="HOGENOM" id="CLU_118625_0_0_6"/>
<dbReference type="GO" id="GO:0046417">
    <property type="term" value="P:chorismate metabolic process"/>
    <property type="evidence" value="ECO:0007669"/>
    <property type="project" value="InterPro"/>
</dbReference>
<dbReference type="InterPro" id="IPR036979">
    <property type="entry name" value="CM_dom_sf"/>
</dbReference>
<keyword evidence="4 7" id="KW-0413">Isomerase</keyword>
<dbReference type="KEGG" id="gsn:YC6258_02881"/>
<evidence type="ECO:0000256" key="2">
    <source>
        <dbReference type="ARBA" id="ARBA00012404"/>
    </source>
</evidence>
<evidence type="ECO:0000313" key="8">
    <source>
        <dbReference type="Proteomes" id="UP000032266"/>
    </source>
</evidence>
<dbReference type="InterPro" id="IPR008240">
    <property type="entry name" value="Chorismate_mutase_periplasmic"/>
</dbReference>
<dbReference type="InterPro" id="IPR036263">
    <property type="entry name" value="Chorismate_II_sf"/>
</dbReference>
<dbReference type="InterPro" id="IPR002701">
    <property type="entry name" value="CM_II_prokaryot"/>
</dbReference>
<accession>A0A0C5VWT6</accession>
<sequence>MKTLLTTLMLTLLALQANADTNAETLFSTINKRLSYMEDVAIYKADNHLPIEDIGREATVIEQAKDAARQKGLDPSTVESFFQAQIAVAKAIQYRYRAEFLSHPTDHAARDLNSVVRPELLKLGDQIIEQIAQYQKQYGVFQPSQYDLFSQQINVDYISEGDKQLLFNALLKIRTQM</sequence>
<name>A0A0C5VWT6_9GAMM</name>
<dbReference type="Gene3D" id="1.20.59.10">
    <property type="entry name" value="Chorismate mutase"/>
    <property type="match status" value="1"/>
</dbReference>
<dbReference type="EC" id="5.4.99.5" evidence="2"/>
<feature type="signal peptide" evidence="5">
    <location>
        <begin position="1"/>
        <end position="19"/>
    </location>
</feature>
<dbReference type="PATRIC" id="fig|1445510.3.peg.2850"/>
<comment type="pathway">
    <text evidence="1">Metabolic intermediate biosynthesis; prephenate biosynthesis; prephenate from chorismate: step 1/1.</text>
</comment>
<dbReference type="NCBIfam" id="NF005965">
    <property type="entry name" value="PRK08055.1"/>
    <property type="match status" value="1"/>
</dbReference>
<dbReference type="GO" id="GO:0009697">
    <property type="term" value="P:salicylic acid biosynthetic process"/>
    <property type="evidence" value="ECO:0007669"/>
    <property type="project" value="TreeGrafter"/>
</dbReference>
<gene>
    <name evidence="7" type="ORF">YC6258_02881</name>
</gene>
<feature type="chain" id="PRO_5002183638" description="chorismate mutase" evidence="5">
    <location>
        <begin position="20"/>
        <end position="177"/>
    </location>
</feature>
<dbReference type="SMART" id="SM00830">
    <property type="entry name" value="CM_2"/>
    <property type="match status" value="1"/>
</dbReference>
<reference evidence="7 8" key="1">
    <citation type="submission" date="2014-01" db="EMBL/GenBank/DDBJ databases">
        <title>Full genme sequencing of cellulolytic bacterium Gynuella sunshinyii YC6258T gen. nov., sp. nov.</title>
        <authorList>
            <person name="Khan H."/>
            <person name="Chung E.J."/>
            <person name="Chung Y.R."/>
        </authorList>
    </citation>
    <scope>NUCLEOTIDE SEQUENCE [LARGE SCALE GENOMIC DNA]</scope>
    <source>
        <strain evidence="7 8">YC6258</strain>
    </source>
</reference>
<evidence type="ECO:0000259" key="6">
    <source>
        <dbReference type="PROSITE" id="PS51168"/>
    </source>
</evidence>
<evidence type="ECO:0000256" key="5">
    <source>
        <dbReference type="SAM" id="SignalP"/>
    </source>
</evidence>
<evidence type="ECO:0000256" key="1">
    <source>
        <dbReference type="ARBA" id="ARBA00004817"/>
    </source>
</evidence>
<dbReference type="EMBL" id="CP007142">
    <property type="protein sequence ID" value="AJQ94919.1"/>
    <property type="molecule type" value="Genomic_DNA"/>
</dbReference>
<dbReference type="OrthoDB" id="8445094at2"/>
<dbReference type="PANTHER" id="PTHR38041:SF2">
    <property type="entry name" value="SECRETED CHORISMATE MUTASE"/>
    <property type="match status" value="1"/>
</dbReference>
<evidence type="ECO:0000313" key="7">
    <source>
        <dbReference type="EMBL" id="AJQ94919.1"/>
    </source>
</evidence>
<organism evidence="7 8">
    <name type="scientific">Gynuella sunshinyii YC6258</name>
    <dbReference type="NCBI Taxonomy" id="1445510"/>
    <lineage>
        <taxon>Bacteria</taxon>
        <taxon>Pseudomonadati</taxon>
        <taxon>Pseudomonadota</taxon>
        <taxon>Gammaproteobacteria</taxon>
        <taxon>Oceanospirillales</taxon>
        <taxon>Saccharospirillaceae</taxon>
        <taxon>Gynuella</taxon>
    </lineage>
</organism>
<evidence type="ECO:0000256" key="4">
    <source>
        <dbReference type="ARBA" id="ARBA00023235"/>
    </source>
</evidence>
<protein>
    <recommendedName>
        <fullName evidence="2">chorismate mutase</fullName>
        <ecNumber evidence="2">5.4.99.5</ecNumber>
    </recommendedName>
</protein>
<keyword evidence="3 5" id="KW-0732">Signal</keyword>
<dbReference type="PANTHER" id="PTHR38041">
    <property type="entry name" value="CHORISMATE MUTASE"/>
    <property type="match status" value="1"/>
</dbReference>
<dbReference type="Proteomes" id="UP000032266">
    <property type="component" value="Chromosome"/>
</dbReference>
<dbReference type="STRING" id="1445510.YC6258_02881"/>
<dbReference type="SUPFAM" id="SSF48600">
    <property type="entry name" value="Chorismate mutase II"/>
    <property type="match status" value="1"/>
</dbReference>